<comment type="caution">
    <text evidence="1">The sequence shown here is derived from an EMBL/GenBank/DDBJ whole genome shotgun (WGS) entry which is preliminary data.</text>
</comment>
<dbReference type="EMBL" id="CACRXK020004194">
    <property type="protein sequence ID" value="CAB4001850.1"/>
    <property type="molecule type" value="Genomic_DNA"/>
</dbReference>
<organism evidence="1 2">
    <name type="scientific">Paramuricea clavata</name>
    <name type="common">Red gorgonian</name>
    <name type="synonym">Violescent sea-whip</name>
    <dbReference type="NCBI Taxonomy" id="317549"/>
    <lineage>
        <taxon>Eukaryota</taxon>
        <taxon>Metazoa</taxon>
        <taxon>Cnidaria</taxon>
        <taxon>Anthozoa</taxon>
        <taxon>Octocorallia</taxon>
        <taxon>Malacalcyonacea</taxon>
        <taxon>Plexauridae</taxon>
        <taxon>Paramuricea</taxon>
    </lineage>
</organism>
<name>A0A6S7HFE5_PARCT</name>
<protein>
    <submittedName>
        <fullName evidence="1">Uncharacterized protein</fullName>
    </submittedName>
</protein>
<keyword evidence="2" id="KW-1185">Reference proteome</keyword>
<proteinExistence type="predicted"/>
<dbReference type="OrthoDB" id="5984822at2759"/>
<feature type="non-terminal residue" evidence="1">
    <location>
        <position position="1"/>
    </location>
</feature>
<sequence>KELDELQHHWNTHYIRRSRHDTLPGRPDELYFLPENENAVNHAHTIEEDKYHDMLNYCHEYHKESLYYEYFTHVFTLGGFESPNTWNDALTLYREILGVAE</sequence>
<evidence type="ECO:0000313" key="1">
    <source>
        <dbReference type="EMBL" id="CAB4001850.1"/>
    </source>
</evidence>
<dbReference type="AlphaFoldDB" id="A0A6S7HFE5"/>
<gene>
    <name evidence="1" type="ORF">PACLA_8A029977</name>
</gene>
<reference evidence="1" key="1">
    <citation type="submission" date="2020-04" db="EMBL/GenBank/DDBJ databases">
        <authorList>
            <person name="Alioto T."/>
            <person name="Alioto T."/>
            <person name="Gomez Garrido J."/>
        </authorList>
    </citation>
    <scope>NUCLEOTIDE SEQUENCE</scope>
    <source>
        <strain evidence="1">A484AB</strain>
    </source>
</reference>
<evidence type="ECO:0000313" key="2">
    <source>
        <dbReference type="Proteomes" id="UP001152795"/>
    </source>
</evidence>
<dbReference type="Proteomes" id="UP001152795">
    <property type="component" value="Unassembled WGS sequence"/>
</dbReference>
<accession>A0A6S7HFE5</accession>